<dbReference type="EMBL" id="JASBWV010000007">
    <property type="protein sequence ID" value="KAJ9125773.1"/>
    <property type="molecule type" value="Genomic_DNA"/>
</dbReference>
<organism evidence="1 2">
    <name type="scientific">Naganishia onofrii</name>
    <dbReference type="NCBI Taxonomy" id="1851511"/>
    <lineage>
        <taxon>Eukaryota</taxon>
        <taxon>Fungi</taxon>
        <taxon>Dikarya</taxon>
        <taxon>Basidiomycota</taxon>
        <taxon>Agaricomycotina</taxon>
        <taxon>Tremellomycetes</taxon>
        <taxon>Filobasidiales</taxon>
        <taxon>Filobasidiaceae</taxon>
        <taxon>Naganishia</taxon>
    </lineage>
</organism>
<evidence type="ECO:0000313" key="2">
    <source>
        <dbReference type="Proteomes" id="UP001234202"/>
    </source>
</evidence>
<protein>
    <submittedName>
        <fullName evidence="1">Uncharacterized protein</fullName>
    </submittedName>
</protein>
<keyword evidence="2" id="KW-1185">Reference proteome</keyword>
<name>A0ACC2XPJ4_9TREE</name>
<proteinExistence type="predicted"/>
<sequence>MSASPLTTAVAAPTTASARPVLEHLNSAATSTALTSNDVPSVFETLASDELRELVQPAFRYVLAFFAQRYPRYLLRLINRHEEVYAGFLCLVEGYHLQRHNSTFTDNFYGLKFRSVNPHLTERQAAAKLAVPRPAQYQLSRRQKILTLACIVGIPYVRSKLQDLHERLGGGLDVEMMEMEAAGDRDNLYRITPRRRISATLARTFKRLYPFLNLAYELMTVGYDISFAFGRTKWWRWWMRIVGIQVVRAGAVDELSGKGVGLNTWLVSGQLRNCAISKLMGSFLQSKFASSSRVFKVLLPLLRPIAKLFAIPISLLTSINPLATILLALRFLQWWYSPASPRLNAIKGAEERSKVIVKPPMMIPPAHKGRSTVNLEREKEEEDSQTARAEADEDDDSDSDSDKEDSGESDSSALSAIGQATPGTPTNELPNTSLHYRLQTYGTCVICSNEWANPTITPTGYMGCYLCLYGTVEKHGACPVTGVPMRVDELRKVLV</sequence>
<gene>
    <name evidence="1" type="ORF">QFC24_002557</name>
</gene>
<reference evidence="1" key="1">
    <citation type="submission" date="2023-04" db="EMBL/GenBank/DDBJ databases">
        <title>Draft Genome sequencing of Naganishia species isolated from polar environments using Oxford Nanopore Technology.</title>
        <authorList>
            <person name="Leo P."/>
            <person name="Venkateswaran K."/>
        </authorList>
    </citation>
    <scope>NUCLEOTIDE SEQUENCE</scope>
    <source>
        <strain evidence="1">DBVPG 5303</strain>
    </source>
</reference>
<accession>A0ACC2XPJ4</accession>
<evidence type="ECO:0000313" key="1">
    <source>
        <dbReference type="EMBL" id="KAJ9125773.1"/>
    </source>
</evidence>
<dbReference type="Proteomes" id="UP001234202">
    <property type="component" value="Unassembled WGS sequence"/>
</dbReference>
<comment type="caution">
    <text evidence="1">The sequence shown here is derived from an EMBL/GenBank/DDBJ whole genome shotgun (WGS) entry which is preliminary data.</text>
</comment>